<name>A0A840Z2C0_9SPHN</name>
<accession>A0A840Z2C0</accession>
<organism evidence="1 2">
    <name type="scientific">Stakelama sediminis</name>
    <dbReference type="NCBI Taxonomy" id="463200"/>
    <lineage>
        <taxon>Bacteria</taxon>
        <taxon>Pseudomonadati</taxon>
        <taxon>Pseudomonadota</taxon>
        <taxon>Alphaproteobacteria</taxon>
        <taxon>Sphingomonadales</taxon>
        <taxon>Sphingomonadaceae</taxon>
        <taxon>Stakelama</taxon>
    </lineage>
</organism>
<proteinExistence type="predicted"/>
<evidence type="ECO:0000313" key="1">
    <source>
        <dbReference type="EMBL" id="MBB5719856.1"/>
    </source>
</evidence>
<comment type="caution">
    <text evidence="1">The sequence shown here is derived from an EMBL/GenBank/DDBJ whole genome shotgun (WGS) entry which is preliminary data.</text>
</comment>
<dbReference type="Proteomes" id="UP000554342">
    <property type="component" value="Unassembled WGS sequence"/>
</dbReference>
<reference evidence="1 2" key="1">
    <citation type="submission" date="2020-08" db="EMBL/GenBank/DDBJ databases">
        <title>Genomic Encyclopedia of Type Strains, Phase IV (KMG-IV): sequencing the most valuable type-strain genomes for metagenomic binning, comparative biology and taxonomic classification.</title>
        <authorList>
            <person name="Goeker M."/>
        </authorList>
    </citation>
    <scope>NUCLEOTIDE SEQUENCE [LARGE SCALE GENOMIC DNA]</scope>
    <source>
        <strain evidence="1 2">DSM 27203</strain>
    </source>
</reference>
<gene>
    <name evidence="1" type="ORF">FHR23_002812</name>
</gene>
<sequence>MSADNLFPTGQPLGIKSYSQLVLAGVDEVGQAVDEAEHHQNIAQRTDADAGIPFSRRAMALGGVPARTARSATEMPLRKRALRRSLPSRLRALPDLGEPITIIHI</sequence>
<protein>
    <submittedName>
        <fullName evidence="1">Uncharacterized protein</fullName>
    </submittedName>
</protein>
<dbReference type="AlphaFoldDB" id="A0A840Z2C0"/>
<evidence type="ECO:0000313" key="2">
    <source>
        <dbReference type="Proteomes" id="UP000554342"/>
    </source>
</evidence>
<keyword evidence="2" id="KW-1185">Reference proteome</keyword>
<dbReference type="EMBL" id="JACIJI010000006">
    <property type="protein sequence ID" value="MBB5719856.1"/>
    <property type="molecule type" value="Genomic_DNA"/>
</dbReference>